<organism evidence="1 2">
    <name type="scientific">Reticulomyxa filosa</name>
    <dbReference type="NCBI Taxonomy" id="46433"/>
    <lineage>
        <taxon>Eukaryota</taxon>
        <taxon>Sar</taxon>
        <taxon>Rhizaria</taxon>
        <taxon>Retaria</taxon>
        <taxon>Foraminifera</taxon>
        <taxon>Monothalamids</taxon>
        <taxon>Reticulomyxidae</taxon>
        <taxon>Reticulomyxa</taxon>
    </lineage>
</organism>
<evidence type="ECO:0000313" key="2">
    <source>
        <dbReference type="Proteomes" id="UP000023152"/>
    </source>
</evidence>
<dbReference type="AlphaFoldDB" id="X6NJT5"/>
<dbReference type="EMBL" id="ASPP01007772">
    <property type="protein sequence ID" value="ETO26570.1"/>
    <property type="molecule type" value="Genomic_DNA"/>
</dbReference>
<sequence length="184" mass="21308">MKAAQKTTPEKPLIILTPQAAHWTLCNQIANKISHLCAASFIHKDIVLPLDLTQQPTDSYQTKCADYLMALTCEPEENVKNRKVRIMLVQKSRIEELLEHHPIDSEKGWDDIFLEDEIHRYRWTLLHHIARAYQKQPKHPVSGRILWAKPLCSLELCTISQPIDKLATIPKEKLKDYGDWCHSP</sequence>
<proteinExistence type="predicted"/>
<protein>
    <submittedName>
        <fullName evidence="1">Uncharacterized protein</fullName>
    </submittedName>
</protein>
<comment type="caution">
    <text evidence="1">The sequence shown here is derived from an EMBL/GenBank/DDBJ whole genome shotgun (WGS) entry which is preliminary data.</text>
</comment>
<accession>X6NJT5</accession>
<evidence type="ECO:0000313" key="1">
    <source>
        <dbReference type="EMBL" id="ETO26570.1"/>
    </source>
</evidence>
<name>X6NJT5_RETFI</name>
<dbReference type="Proteomes" id="UP000023152">
    <property type="component" value="Unassembled WGS sequence"/>
</dbReference>
<reference evidence="1 2" key="1">
    <citation type="journal article" date="2013" name="Curr. Biol.">
        <title>The Genome of the Foraminiferan Reticulomyxa filosa.</title>
        <authorList>
            <person name="Glockner G."/>
            <person name="Hulsmann N."/>
            <person name="Schleicher M."/>
            <person name="Noegel A.A."/>
            <person name="Eichinger L."/>
            <person name="Gallinger C."/>
            <person name="Pawlowski J."/>
            <person name="Sierra R."/>
            <person name="Euteneuer U."/>
            <person name="Pillet L."/>
            <person name="Moustafa A."/>
            <person name="Platzer M."/>
            <person name="Groth M."/>
            <person name="Szafranski K."/>
            <person name="Schliwa M."/>
        </authorList>
    </citation>
    <scope>NUCLEOTIDE SEQUENCE [LARGE SCALE GENOMIC DNA]</scope>
</reference>
<gene>
    <name evidence="1" type="ORF">RFI_10567</name>
</gene>
<keyword evidence="2" id="KW-1185">Reference proteome</keyword>